<accession>A0ACD4C772</accession>
<reference evidence="1" key="1">
    <citation type="submission" date="2022-09" db="EMBL/GenBank/DDBJ databases">
        <title>Complete genome sequence of Rossellomorea vietnamensis strain RL-WG62, a newly isolated PGPR with the potential for plant salinity stress alleviation.</title>
        <authorList>
            <person name="Ren L."/>
            <person name="Wang G."/>
            <person name="Hu H."/>
        </authorList>
    </citation>
    <scope>NUCLEOTIDE SEQUENCE</scope>
    <source>
        <strain evidence="1">RL-WG62</strain>
    </source>
</reference>
<proteinExistence type="predicted"/>
<dbReference type="Proteomes" id="UP001064027">
    <property type="component" value="Chromosome"/>
</dbReference>
<protein>
    <submittedName>
        <fullName evidence="1">N-acetylmuramoyl-L-alanine amidase</fullName>
    </submittedName>
</protein>
<gene>
    <name evidence="1" type="ORF">N5C46_23090</name>
</gene>
<evidence type="ECO:0000313" key="2">
    <source>
        <dbReference type="Proteomes" id="UP001064027"/>
    </source>
</evidence>
<organism evidence="1 2">
    <name type="scientific">Rossellomorea vietnamensis</name>
    <dbReference type="NCBI Taxonomy" id="218284"/>
    <lineage>
        <taxon>Bacteria</taxon>
        <taxon>Bacillati</taxon>
        <taxon>Bacillota</taxon>
        <taxon>Bacilli</taxon>
        <taxon>Bacillales</taxon>
        <taxon>Bacillaceae</taxon>
        <taxon>Rossellomorea</taxon>
    </lineage>
</organism>
<dbReference type="EMBL" id="CP104558">
    <property type="protein sequence ID" value="UXH44465.1"/>
    <property type="molecule type" value="Genomic_DNA"/>
</dbReference>
<keyword evidence="2" id="KW-1185">Reference proteome</keyword>
<sequence>MTTLGNDTGHGSDTFDRTGGKGVIVNGKIYEEHSFNSRVTLALSAHLKRCGIGEKRIQQPNKPEVSLTRRTDFYNAENVDAVISNHANANRNKSIKGICVFAWHNHPESQRLQKLLIEEYEKMGFDTHGNGDHESELGSWTDLHIVRETKMTACLIENGFMTNPDDFKKIFLDPGYAERCAEAQARALCRFFNKKYIEVVANPQQKEEEEMIKMAVVVYSDADISVGYDLANEKKCGLYNRKSLANEKLKINELMVVGGPTEGLEKKTNRVIDLSGANRWDTRKKVISYLGK</sequence>
<evidence type="ECO:0000313" key="1">
    <source>
        <dbReference type="EMBL" id="UXH44465.1"/>
    </source>
</evidence>
<name>A0ACD4C772_9BACI</name>